<dbReference type="PANTHER" id="PTHR32196">
    <property type="entry name" value="ABC TRANSPORTER PERMEASE PROTEIN YPHD-RELATED-RELATED"/>
    <property type="match status" value="1"/>
</dbReference>
<evidence type="ECO:0000256" key="3">
    <source>
        <dbReference type="ARBA" id="ARBA00022692"/>
    </source>
</evidence>
<evidence type="ECO:0000313" key="8">
    <source>
        <dbReference type="Proteomes" id="UP000008975"/>
    </source>
</evidence>
<feature type="transmembrane region" description="Helical" evidence="6">
    <location>
        <begin position="106"/>
        <end position="129"/>
    </location>
</feature>
<feature type="transmembrane region" description="Helical" evidence="6">
    <location>
        <begin position="259"/>
        <end position="292"/>
    </location>
</feature>
<keyword evidence="4 6" id="KW-1133">Transmembrane helix</keyword>
<comment type="subcellular location">
    <subcellularLocation>
        <location evidence="1">Cell membrane</location>
        <topology evidence="1">Multi-pass membrane protein</topology>
    </subcellularLocation>
</comment>
<reference key="2">
    <citation type="submission" date="2011-02" db="EMBL/GenBank/DDBJ databases">
        <title>Genome sequence of Microbacterium testaceum StLB037.</title>
        <authorList>
            <person name="Morohoshi T."/>
            <person name="Wang W.Z."/>
            <person name="Someya N."/>
            <person name="Ikeda T."/>
        </authorList>
    </citation>
    <scope>NUCLEOTIDE SEQUENCE</scope>
    <source>
        <strain>StLB037</strain>
    </source>
</reference>
<dbReference type="eggNOG" id="COG1172">
    <property type="taxonomic scope" value="Bacteria"/>
</dbReference>
<dbReference type="InterPro" id="IPR001851">
    <property type="entry name" value="ABC_transp_permease"/>
</dbReference>
<dbReference type="KEGG" id="mts:MTES_0665"/>
<organism evidence="7 8">
    <name type="scientific">Microbacterium testaceum (strain StLB037)</name>
    <dbReference type="NCBI Taxonomy" id="979556"/>
    <lineage>
        <taxon>Bacteria</taxon>
        <taxon>Bacillati</taxon>
        <taxon>Actinomycetota</taxon>
        <taxon>Actinomycetes</taxon>
        <taxon>Micrococcales</taxon>
        <taxon>Microbacteriaceae</taxon>
        <taxon>Microbacterium</taxon>
    </lineage>
</organism>
<evidence type="ECO:0000256" key="4">
    <source>
        <dbReference type="ARBA" id="ARBA00022989"/>
    </source>
</evidence>
<evidence type="ECO:0000256" key="1">
    <source>
        <dbReference type="ARBA" id="ARBA00004651"/>
    </source>
</evidence>
<gene>
    <name evidence="7" type="ordered locus">MTES_0665</name>
</gene>
<dbReference type="CDD" id="cd06579">
    <property type="entry name" value="TM_PBP1_transp_AraH_like"/>
    <property type="match status" value="1"/>
</dbReference>
<name>E8NCZ0_MICTS</name>
<dbReference type="OrthoDB" id="5193167at2"/>
<evidence type="ECO:0000256" key="2">
    <source>
        <dbReference type="ARBA" id="ARBA00022475"/>
    </source>
</evidence>
<dbReference type="Pfam" id="PF02653">
    <property type="entry name" value="BPD_transp_2"/>
    <property type="match status" value="1"/>
</dbReference>
<feature type="transmembrane region" description="Helical" evidence="6">
    <location>
        <begin position="135"/>
        <end position="152"/>
    </location>
</feature>
<evidence type="ECO:0000256" key="6">
    <source>
        <dbReference type="SAM" id="Phobius"/>
    </source>
</evidence>
<dbReference type="Proteomes" id="UP000008975">
    <property type="component" value="Chromosome"/>
</dbReference>
<keyword evidence="3 6" id="KW-0812">Transmembrane</keyword>
<proteinExistence type="predicted"/>
<dbReference type="EMBL" id="AP012052">
    <property type="protein sequence ID" value="BAJ73629.1"/>
    <property type="molecule type" value="Genomic_DNA"/>
</dbReference>
<dbReference type="PANTHER" id="PTHR32196:SF72">
    <property type="entry name" value="RIBOSE IMPORT PERMEASE PROTEIN RBSC"/>
    <property type="match status" value="1"/>
</dbReference>
<feature type="transmembrane region" description="Helical" evidence="6">
    <location>
        <begin position="224"/>
        <end position="247"/>
    </location>
</feature>
<keyword evidence="5 6" id="KW-0472">Membrane</keyword>
<dbReference type="RefSeq" id="WP_013583756.1">
    <property type="nucleotide sequence ID" value="NC_015125.1"/>
</dbReference>
<dbReference type="GO" id="GO:0022857">
    <property type="term" value="F:transmembrane transporter activity"/>
    <property type="evidence" value="ECO:0007669"/>
    <property type="project" value="InterPro"/>
</dbReference>
<feature type="transmembrane region" description="Helical" evidence="6">
    <location>
        <begin position="164"/>
        <end position="193"/>
    </location>
</feature>
<feature type="transmembrane region" description="Helical" evidence="6">
    <location>
        <begin position="304"/>
        <end position="327"/>
    </location>
</feature>
<reference evidence="7 8" key="1">
    <citation type="journal article" date="2011" name="J. Bacteriol.">
        <title>Genome sequence of Microbacterium testaceum StLB037, an N-acylhomoserine lactone-degrading bacterium isolated from potato leaves.</title>
        <authorList>
            <person name="Morohoshi T."/>
            <person name="Wang W.-Z."/>
            <person name="Someya N."/>
            <person name="Ikeda T."/>
        </authorList>
    </citation>
    <scope>NUCLEOTIDE SEQUENCE [LARGE SCALE GENOMIC DNA]</scope>
    <source>
        <strain evidence="7 8">StLB037</strain>
    </source>
</reference>
<evidence type="ECO:0000256" key="5">
    <source>
        <dbReference type="ARBA" id="ARBA00023136"/>
    </source>
</evidence>
<feature type="transmembrane region" description="Helical" evidence="6">
    <location>
        <begin position="56"/>
        <end position="75"/>
    </location>
</feature>
<evidence type="ECO:0000313" key="7">
    <source>
        <dbReference type="EMBL" id="BAJ73629.1"/>
    </source>
</evidence>
<feature type="transmembrane region" description="Helical" evidence="6">
    <location>
        <begin position="24"/>
        <end position="44"/>
    </location>
</feature>
<accession>E8NCZ0</accession>
<sequence length="344" mass="34856">MTKSTVTSPLVTENRFLRAAVEGVVRTPLLIVLIILVIGVQIATDSFFGWQNIRGILQDSAVIAIVAIPVAMLLIAGYIDLSVGSSLALGGVVASLVMDKGAGQPAVAIVLAILAGALVGLVNAVIITILGLNSFITTLGTLTAVRGVAQLISPTPRNNFGDQFGLLGVGTVAGVPLSVWIAALLLIAAGIFLSLTPTGRHVYAVGVNRQAAYLSGVPVRRLPFALFVLSGAMSGFAGTIVAARLNSAPAGQLGAGFELVVLTAVLLGGVALTGGEGTIFGVVVGVLFYGALNNSLVLLGVTTFWQAVASGLALVAAIGLSALTHVLRLRLATARARKLVALAA</sequence>
<dbReference type="AlphaFoldDB" id="E8NCZ0"/>
<keyword evidence="2" id="KW-1003">Cell membrane</keyword>
<dbReference type="STRING" id="979556.MTES_0665"/>
<dbReference type="HOGENOM" id="CLU_028880_2_2_11"/>
<dbReference type="GO" id="GO:0005886">
    <property type="term" value="C:plasma membrane"/>
    <property type="evidence" value="ECO:0007669"/>
    <property type="project" value="UniProtKB-SubCell"/>
</dbReference>
<protein>
    <submittedName>
        <fullName evidence="7">Ribose/xylose/arabinose/galactoside ABC-type transport systems, permease components</fullName>
    </submittedName>
</protein>